<gene>
    <name evidence="1" type="ORF">ET33_34820</name>
</gene>
<organism evidence="1 2">
    <name type="scientific">Paenibacillus tyrfis</name>
    <dbReference type="NCBI Taxonomy" id="1501230"/>
    <lineage>
        <taxon>Bacteria</taxon>
        <taxon>Bacillati</taxon>
        <taxon>Bacillota</taxon>
        <taxon>Bacilli</taxon>
        <taxon>Bacillales</taxon>
        <taxon>Paenibacillaceae</taxon>
        <taxon>Paenibacillus</taxon>
    </lineage>
</organism>
<dbReference type="RefSeq" id="WP_036680096.1">
    <property type="nucleotide sequence ID" value="NZ_FYEP01000028.1"/>
</dbReference>
<evidence type="ECO:0000313" key="2">
    <source>
        <dbReference type="Proteomes" id="UP000028123"/>
    </source>
</evidence>
<dbReference type="eggNOG" id="ENOG5033NK8">
    <property type="taxonomic scope" value="Bacteria"/>
</dbReference>
<evidence type="ECO:0000313" key="1">
    <source>
        <dbReference type="EMBL" id="KEQ26241.1"/>
    </source>
</evidence>
<protein>
    <submittedName>
        <fullName evidence="1">Uncharacterized protein</fullName>
    </submittedName>
</protein>
<keyword evidence="2" id="KW-1185">Reference proteome</keyword>
<comment type="caution">
    <text evidence="1">The sequence shown here is derived from an EMBL/GenBank/DDBJ whole genome shotgun (WGS) entry which is preliminary data.</text>
</comment>
<dbReference type="EMBL" id="JNVM01000007">
    <property type="protein sequence ID" value="KEQ26241.1"/>
    <property type="molecule type" value="Genomic_DNA"/>
</dbReference>
<proteinExistence type="predicted"/>
<sequence>MLVETVKLATIVMRLTPELYPFLKKRELESEIVLRNGLEALETEDAMEIIQYSISEHQKDAFLH</sequence>
<dbReference type="Proteomes" id="UP000028123">
    <property type="component" value="Unassembled WGS sequence"/>
</dbReference>
<name>A0A081P6B8_9BACL</name>
<reference evidence="1 2" key="1">
    <citation type="submission" date="2014-06" db="EMBL/GenBank/DDBJ databases">
        <title>Draft genome sequence of Paenibacillus sp. MSt1.</title>
        <authorList>
            <person name="Aw Y.K."/>
            <person name="Ong K.S."/>
            <person name="Gan H.M."/>
            <person name="Lee S.M."/>
        </authorList>
    </citation>
    <scope>NUCLEOTIDE SEQUENCE [LARGE SCALE GENOMIC DNA]</scope>
    <source>
        <strain evidence="1 2">MSt1</strain>
    </source>
</reference>
<accession>A0A081P6B8</accession>
<dbReference type="OrthoDB" id="2991087at2"/>
<dbReference type="AlphaFoldDB" id="A0A081P6B8"/>